<keyword evidence="1 2" id="KW-0238">DNA-binding</keyword>
<feature type="domain" description="HTH tetR-type" evidence="3">
    <location>
        <begin position="25"/>
        <end position="85"/>
    </location>
</feature>
<comment type="caution">
    <text evidence="4">The sequence shown here is derived from an EMBL/GenBank/DDBJ whole genome shotgun (WGS) entry which is preliminary data.</text>
</comment>
<evidence type="ECO:0000313" key="5">
    <source>
        <dbReference type="Proteomes" id="UP000646365"/>
    </source>
</evidence>
<protein>
    <submittedName>
        <fullName evidence="4">TetR family transcriptional regulator</fullName>
    </submittedName>
</protein>
<dbReference type="PANTHER" id="PTHR30055">
    <property type="entry name" value="HTH-TYPE TRANSCRIPTIONAL REGULATOR RUTR"/>
    <property type="match status" value="1"/>
</dbReference>
<dbReference type="InterPro" id="IPR009057">
    <property type="entry name" value="Homeodomain-like_sf"/>
</dbReference>
<dbReference type="Pfam" id="PF00440">
    <property type="entry name" value="TetR_N"/>
    <property type="match status" value="1"/>
</dbReference>
<dbReference type="InterPro" id="IPR001647">
    <property type="entry name" value="HTH_TetR"/>
</dbReference>
<dbReference type="PANTHER" id="PTHR30055:SF223">
    <property type="entry name" value="HTH-TYPE TRANSCRIPTIONAL REGULATOR UIDR"/>
    <property type="match status" value="1"/>
</dbReference>
<dbReference type="SUPFAM" id="SSF48498">
    <property type="entry name" value="Tetracyclin repressor-like, C-terminal domain"/>
    <property type="match status" value="1"/>
</dbReference>
<keyword evidence="5" id="KW-1185">Reference proteome</keyword>
<dbReference type="AlphaFoldDB" id="A0A8J2YW88"/>
<reference evidence="4" key="1">
    <citation type="journal article" date="2014" name="Int. J. Syst. Evol. Microbiol.">
        <title>Complete genome sequence of Corynebacterium casei LMG S-19264T (=DSM 44701T), isolated from a smear-ripened cheese.</title>
        <authorList>
            <consortium name="US DOE Joint Genome Institute (JGI-PGF)"/>
            <person name="Walter F."/>
            <person name="Albersmeier A."/>
            <person name="Kalinowski J."/>
            <person name="Ruckert C."/>
        </authorList>
    </citation>
    <scope>NUCLEOTIDE SEQUENCE</scope>
    <source>
        <strain evidence="4">CGMCC 1.15725</strain>
    </source>
</reference>
<dbReference type="Gene3D" id="1.10.357.10">
    <property type="entry name" value="Tetracycline Repressor, domain 2"/>
    <property type="match status" value="1"/>
</dbReference>
<dbReference type="InterPro" id="IPR050109">
    <property type="entry name" value="HTH-type_TetR-like_transc_reg"/>
</dbReference>
<dbReference type="Proteomes" id="UP000646365">
    <property type="component" value="Unassembled WGS sequence"/>
</dbReference>
<evidence type="ECO:0000259" key="3">
    <source>
        <dbReference type="PROSITE" id="PS50977"/>
    </source>
</evidence>
<sequence length="224" mass="25475">MVDLMTAVSCCGPRTRGRPKPISEDERRGRLIQAAEDVFIERGYGLATMDDVSRRAGMSKKTIYQLFATKQALFEALLAQYIEHLMMPIRADDGTRSPRAVLEEFLTQLARFVLSPRQVAMNRLVISEALRTPELAQSFMRQAVDRGRGTLIQWFERQHERGALYIEDADEATSMLCGFVISEPQMRLLYAYDAPPTWAMIDRRVRRGLDIFFRGTGADPRAPA</sequence>
<name>A0A8J2YW88_9PROT</name>
<dbReference type="InterPro" id="IPR036271">
    <property type="entry name" value="Tet_transcr_reg_TetR-rel_C_sf"/>
</dbReference>
<dbReference type="EMBL" id="BMJQ01000009">
    <property type="protein sequence ID" value="GGF27751.1"/>
    <property type="molecule type" value="Genomic_DNA"/>
</dbReference>
<dbReference type="GO" id="GO:0003700">
    <property type="term" value="F:DNA-binding transcription factor activity"/>
    <property type="evidence" value="ECO:0007669"/>
    <property type="project" value="TreeGrafter"/>
</dbReference>
<dbReference type="GO" id="GO:0000976">
    <property type="term" value="F:transcription cis-regulatory region binding"/>
    <property type="evidence" value="ECO:0007669"/>
    <property type="project" value="TreeGrafter"/>
</dbReference>
<organism evidence="4 5">
    <name type="scientific">Aliidongia dinghuensis</name>
    <dbReference type="NCBI Taxonomy" id="1867774"/>
    <lineage>
        <taxon>Bacteria</taxon>
        <taxon>Pseudomonadati</taxon>
        <taxon>Pseudomonadota</taxon>
        <taxon>Alphaproteobacteria</taxon>
        <taxon>Rhodospirillales</taxon>
        <taxon>Dongiaceae</taxon>
        <taxon>Aliidongia</taxon>
    </lineage>
</organism>
<proteinExistence type="predicted"/>
<evidence type="ECO:0000313" key="4">
    <source>
        <dbReference type="EMBL" id="GGF27751.1"/>
    </source>
</evidence>
<dbReference type="PRINTS" id="PR00455">
    <property type="entry name" value="HTHTETR"/>
</dbReference>
<dbReference type="Pfam" id="PF14246">
    <property type="entry name" value="TetR_C_7"/>
    <property type="match status" value="1"/>
</dbReference>
<gene>
    <name evidence="4" type="ORF">GCM10011611_37170</name>
</gene>
<reference evidence="4" key="2">
    <citation type="submission" date="2020-09" db="EMBL/GenBank/DDBJ databases">
        <authorList>
            <person name="Sun Q."/>
            <person name="Zhou Y."/>
        </authorList>
    </citation>
    <scope>NUCLEOTIDE SEQUENCE</scope>
    <source>
        <strain evidence="4">CGMCC 1.15725</strain>
    </source>
</reference>
<evidence type="ECO:0000256" key="1">
    <source>
        <dbReference type="ARBA" id="ARBA00023125"/>
    </source>
</evidence>
<dbReference type="InterPro" id="IPR039536">
    <property type="entry name" value="TetR_C_Proteobacteria"/>
</dbReference>
<accession>A0A8J2YW88</accession>
<dbReference type="PROSITE" id="PS50977">
    <property type="entry name" value="HTH_TETR_2"/>
    <property type="match status" value="1"/>
</dbReference>
<feature type="DNA-binding region" description="H-T-H motif" evidence="2">
    <location>
        <begin position="48"/>
        <end position="67"/>
    </location>
</feature>
<dbReference type="SUPFAM" id="SSF46689">
    <property type="entry name" value="Homeodomain-like"/>
    <property type="match status" value="1"/>
</dbReference>
<dbReference type="RefSeq" id="WP_189048447.1">
    <property type="nucleotide sequence ID" value="NZ_BMJQ01000009.1"/>
</dbReference>
<evidence type="ECO:0000256" key="2">
    <source>
        <dbReference type="PROSITE-ProRule" id="PRU00335"/>
    </source>
</evidence>